<evidence type="ECO:0000256" key="2">
    <source>
        <dbReference type="ARBA" id="ARBA00022475"/>
    </source>
</evidence>
<evidence type="ECO:0000256" key="1">
    <source>
        <dbReference type="ARBA" id="ARBA00004236"/>
    </source>
</evidence>
<protein>
    <recommendedName>
        <fullName evidence="9">Flagellar protein</fullName>
    </recommendedName>
</protein>
<reference evidence="7 8" key="1">
    <citation type="journal article" date="2019" name="Front. Microbiol.">
        <title>Thermoanaerosceptrum fracticalcis gen. nov. sp. nov., a Novel Fumarate-Fermenting Microorganism From a Deep Fractured Carbonate Aquifer of the US Great Basin.</title>
        <authorList>
            <person name="Hamilton-Brehm S.D."/>
            <person name="Stewart L.E."/>
            <person name="Zavarin M."/>
            <person name="Caldwell M."/>
            <person name="Lawson P.A."/>
            <person name="Onstott T.C."/>
            <person name="Grzymski J."/>
            <person name="Neveux I."/>
            <person name="Lollar B.S."/>
            <person name="Russell C.E."/>
            <person name="Moser D.P."/>
        </authorList>
    </citation>
    <scope>NUCLEOTIDE SEQUENCE [LARGE SCALE GENOMIC DNA]</scope>
    <source>
        <strain evidence="7 8">DRI-13</strain>
    </source>
</reference>
<dbReference type="Pfam" id="PF04347">
    <property type="entry name" value="FliO"/>
    <property type="match status" value="1"/>
</dbReference>
<evidence type="ECO:0000313" key="8">
    <source>
        <dbReference type="Proteomes" id="UP000515847"/>
    </source>
</evidence>
<evidence type="ECO:0000256" key="6">
    <source>
        <dbReference type="SAM" id="Phobius"/>
    </source>
</evidence>
<sequence>MYRSIMMDFFPFILTAQSDPSTQEIAKLPSVAGLFFRIIISLALILLLTYGILKLLKKQQTLEQRQKGWIEIYDYQALGMNRGIYLMQIFSRIYVVGVSEGQINILQEIEPDNTTWLELKDSMMNPPKPLKGGLFRMKELWKTLGQGSGKDETNSFERQLKEQIDRAHRLTRMVKRGEHDE</sequence>
<name>A0A7G6E103_THEFR</name>
<feature type="transmembrane region" description="Helical" evidence="6">
    <location>
        <begin position="34"/>
        <end position="56"/>
    </location>
</feature>
<comment type="subcellular location">
    <subcellularLocation>
        <location evidence="1">Cell membrane</location>
    </subcellularLocation>
</comment>
<dbReference type="Proteomes" id="UP000515847">
    <property type="component" value="Chromosome"/>
</dbReference>
<evidence type="ECO:0000256" key="4">
    <source>
        <dbReference type="ARBA" id="ARBA00022989"/>
    </source>
</evidence>
<keyword evidence="3 6" id="KW-0812">Transmembrane</keyword>
<dbReference type="RefSeq" id="WP_081907973.1">
    <property type="nucleotide sequence ID" value="NZ_CP045798.1"/>
</dbReference>
<dbReference type="InterPro" id="IPR022781">
    <property type="entry name" value="Flagellar_biosynth_FliO"/>
</dbReference>
<keyword evidence="8" id="KW-1185">Reference proteome</keyword>
<keyword evidence="2" id="KW-1003">Cell membrane</keyword>
<keyword evidence="5 6" id="KW-0472">Membrane</keyword>
<evidence type="ECO:0000313" key="7">
    <source>
        <dbReference type="EMBL" id="QNB45757.1"/>
    </source>
</evidence>
<dbReference type="AlphaFoldDB" id="A0A7G6E103"/>
<dbReference type="KEGG" id="tfr:BR63_05185"/>
<accession>A0A7G6E103</accession>
<dbReference type="GO" id="GO:0044781">
    <property type="term" value="P:bacterial-type flagellum organization"/>
    <property type="evidence" value="ECO:0007669"/>
    <property type="project" value="InterPro"/>
</dbReference>
<evidence type="ECO:0000256" key="5">
    <source>
        <dbReference type="ARBA" id="ARBA00023136"/>
    </source>
</evidence>
<evidence type="ECO:0008006" key="9">
    <source>
        <dbReference type="Google" id="ProtNLM"/>
    </source>
</evidence>
<gene>
    <name evidence="7" type="ORF">BR63_05185</name>
</gene>
<proteinExistence type="predicted"/>
<keyword evidence="4 6" id="KW-1133">Transmembrane helix</keyword>
<dbReference type="EMBL" id="CP045798">
    <property type="protein sequence ID" value="QNB45757.1"/>
    <property type="molecule type" value="Genomic_DNA"/>
</dbReference>
<evidence type="ECO:0000256" key="3">
    <source>
        <dbReference type="ARBA" id="ARBA00022692"/>
    </source>
</evidence>
<dbReference type="GO" id="GO:0016020">
    <property type="term" value="C:membrane"/>
    <property type="evidence" value="ECO:0007669"/>
    <property type="project" value="InterPro"/>
</dbReference>
<organism evidence="7 8">
    <name type="scientific">Thermanaerosceptrum fracticalcis</name>
    <dbReference type="NCBI Taxonomy" id="1712410"/>
    <lineage>
        <taxon>Bacteria</taxon>
        <taxon>Bacillati</taxon>
        <taxon>Bacillota</taxon>
        <taxon>Clostridia</taxon>
        <taxon>Eubacteriales</taxon>
        <taxon>Peptococcaceae</taxon>
        <taxon>Thermanaerosceptrum</taxon>
    </lineage>
</organism>